<evidence type="ECO:0000313" key="3">
    <source>
        <dbReference type="Proteomes" id="UP000621454"/>
    </source>
</evidence>
<evidence type="ECO:0000256" key="1">
    <source>
        <dbReference type="SAM" id="MobiDB-lite"/>
    </source>
</evidence>
<evidence type="ECO:0008006" key="4">
    <source>
        <dbReference type="Google" id="ProtNLM"/>
    </source>
</evidence>
<evidence type="ECO:0000313" key="2">
    <source>
        <dbReference type="EMBL" id="GGB45650.1"/>
    </source>
</evidence>
<gene>
    <name evidence="2" type="ORF">GCM10011489_36340</name>
</gene>
<dbReference type="AlphaFoldDB" id="A0A916THR3"/>
<feature type="compositionally biased region" description="Polar residues" evidence="1">
    <location>
        <begin position="1"/>
        <end position="10"/>
    </location>
</feature>
<feature type="region of interest" description="Disordered" evidence="1">
    <location>
        <begin position="1"/>
        <end position="20"/>
    </location>
</feature>
<protein>
    <recommendedName>
        <fullName evidence="4">DUF3445 domain-containing protein</fullName>
    </recommendedName>
</protein>
<reference evidence="2" key="1">
    <citation type="journal article" date="2014" name="Int. J. Syst. Evol. Microbiol.">
        <title>Complete genome sequence of Corynebacterium casei LMG S-19264T (=DSM 44701T), isolated from a smear-ripened cheese.</title>
        <authorList>
            <consortium name="US DOE Joint Genome Institute (JGI-PGF)"/>
            <person name="Walter F."/>
            <person name="Albersmeier A."/>
            <person name="Kalinowski J."/>
            <person name="Ruckert C."/>
        </authorList>
    </citation>
    <scope>NUCLEOTIDE SEQUENCE</scope>
    <source>
        <strain evidence="2">CGMCC 1.12827</strain>
    </source>
</reference>
<dbReference type="RefSeq" id="WP_188588510.1">
    <property type="nucleotide sequence ID" value="NZ_BMGC01000044.1"/>
</dbReference>
<reference evidence="2" key="2">
    <citation type="submission" date="2020-09" db="EMBL/GenBank/DDBJ databases">
        <authorList>
            <person name="Sun Q."/>
            <person name="Zhou Y."/>
        </authorList>
    </citation>
    <scope>NUCLEOTIDE SEQUENCE</scope>
    <source>
        <strain evidence="2">CGMCC 1.12827</strain>
    </source>
</reference>
<proteinExistence type="predicted"/>
<dbReference type="InterPro" id="IPR021848">
    <property type="entry name" value="HODM_asu-like"/>
</dbReference>
<dbReference type="Pfam" id="PF11927">
    <property type="entry name" value="HODM_asu-like"/>
    <property type="match status" value="1"/>
</dbReference>
<keyword evidence="3" id="KW-1185">Reference proteome</keyword>
<name>A0A916THR3_9ACTN</name>
<organism evidence="2 3">
    <name type="scientific">Gordonia jinhuaensis</name>
    <dbReference type="NCBI Taxonomy" id="1517702"/>
    <lineage>
        <taxon>Bacteria</taxon>
        <taxon>Bacillati</taxon>
        <taxon>Actinomycetota</taxon>
        <taxon>Actinomycetes</taxon>
        <taxon>Mycobacteriales</taxon>
        <taxon>Gordoniaceae</taxon>
        <taxon>Gordonia</taxon>
    </lineage>
</organism>
<sequence length="359" mass="39728">MTTSRTTTRPGYQPAGAAPARSVDVTRFPWPLSAQHYRYSTNVEPAGVPVTTAAGGWGAERLVIDEHYRDDLDLRAQILAADPSRSTCLPHMLPAAWDALLWVLAELARTDPGHMRLQRVDASADRPVHRWRNDVLGTDVTFGYGRQEDLGTDPLTFLGTQIQEDIVLLDQREDHLWVDAGCVTFAADWSLGFDTGMGFLDVHGPVPRVHAEGVIPRAETFMMRLIPGADYRRTNFSLTADARLDTSAETYPQWGSAKRDVVAAWHANGDLDQVGQRLYLRVEVQHLVRLPMSGAVMFLIRTHLMSLRDLAGVAQWRRQFRAVLADLPADMADYKGLTAIRPAVLAWLDGPGAALAADD</sequence>
<comment type="caution">
    <text evidence="2">The sequence shown here is derived from an EMBL/GenBank/DDBJ whole genome shotgun (WGS) entry which is preliminary data.</text>
</comment>
<dbReference type="EMBL" id="BMGC01000044">
    <property type="protein sequence ID" value="GGB45650.1"/>
    <property type="molecule type" value="Genomic_DNA"/>
</dbReference>
<accession>A0A916THR3</accession>
<dbReference type="Proteomes" id="UP000621454">
    <property type="component" value="Unassembled WGS sequence"/>
</dbReference>